<comment type="caution">
    <text evidence="2">The sequence shown here is derived from an EMBL/GenBank/DDBJ whole genome shotgun (WGS) entry which is preliminary data.</text>
</comment>
<keyword evidence="1" id="KW-0472">Membrane</keyword>
<proteinExistence type="predicted"/>
<dbReference type="InterPro" id="IPR036514">
    <property type="entry name" value="SGNH_hydro_sf"/>
</dbReference>
<accession>A0ABP8FFM5</accession>
<evidence type="ECO:0000256" key="1">
    <source>
        <dbReference type="SAM" id="Phobius"/>
    </source>
</evidence>
<dbReference type="EMBL" id="BAABFN010000001">
    <property type="protein sequence ID" value="GAA4302462.1"/>
    <property type="molecule type" value="Genomic_DNA"/>
</dbReference>
<evidence type="ECO:0000313" key="2">
    <source>
        <dbReference type="EMBL" id="GAA4302462.1"/>
    </source>
</evidence>
<sequence>MQDQLMKMLDDQKMFKPGLTVCAFFFLIMATAVRGRSLAFREPAIGKPGDSALLIRDGIYHIIMYGQSLMLGTTSIPVITKEQKYNTLMFSGGVRSGYDGDSVHFYDSLVPLVEKEVRSAYTGTLLGETPASGFSETFLSLLIRENHLSFDARTRRFDRPDFSLLLSSPAQGSMSAEALTDEGPYWERFKRDVRAGYALATARGKPYNVPFILWNQGERDIDLKTSPEIYKARLRAFRSKADRFIKSVTHQKNNVWLVLYQTVSHNVRKAAGNPTIANAQYELAREDSFITMSNTTYQLPYSGDHVHFTNAGSKWNGACYAVACKRMLADGGNWRPVFVKNAVRSGRTVRLTFHVPVPPLVWDTVTVTNPGNFGFRLFDDNGKEISIRKVMLTGASSVKIIAGKKLPPGSVLWYGNNGTGTGPLNGARGNLRDSQGRGIYLDIGGRNIPIDNWMPLFKQAL</sequence>
<reference evidence="3" key="1">
    <citation type="journal article" date="2019" name="Int. J. Syst. Evol. Microbiol.">
        <title>The Global Catalogue of Microorganisms (GCM) 10K type strain sequencing project: providing services to taxonomists for standard genome sequencing and annotation.</title>
        <authorList>
            <consortium name="The Broad Institute Genomics Platform"/>
            <consortium name="The Broad Institute Genome Sequencing Center for Infectious Disease"/>
            <person name="Wu L."/>
            <person name="Ma J."/>
        </authorList>
    </citation>
    <scope>NUCLEOTIDE SEQUENCE [LARGE SCALE GENOMIC DNA]</scope>
    <source>
        <strain evidence="3">JCM 17664</strain>
    </source>
</reference>
<dbReference type="Proteomes" id="UP001501207">
    <property type="component" value="Unassembled WGS sequence"/>
</dbReference>
<organism evidence="2 3">
    <name type="scientific">Compostibacter hankyongensis</name>
    <dbReference type="NCBI Taxonomy" id="1007089"/>
    <lineage>
        <taxon>Bacteria</taxon>
        <taxon>Pseudomonadati</taxon>
        <taxon>Bacteroidota</taxon>
        <taxon>Chitinophagia</taxon>
        <taxon>Chitinophagales</taxon>
        <taxon>Chitinophagaceae</taxon>
        <taxon>Compostibacter</taxon>
    </lineage>
</organism>
<keyword evidence="1" id="KW-0812">Transmembrane</keyword>
<dbReference type="Gene3D" id="3.40.50.1110">
    <property type="entry name" value="SGNH hydrolase"/>
    <property type="match status" value="1"/>
</dbReference>
<keyword evidence="1" id="KW-1133">Transmembrane helix</keyword>
<keyword evidence="3" id="KW-1185">Reference proteome</keyword>
<evidence type="ECO:0000313" key="3">
    <source>
        <dbReference type="Proteomes" id="UP001501207"/>
    </source>
</evidence>
<dbReference type="SUPFAM" id="SSF52266">
    <property type="entry name" value="SGNH hydrolase"/>
    <property type="match status" value="1"/>
</dbReference>
<protein>
    <recommendedName>
        <fullName evidence="4">Sialate O-acetylesterase domain-containing protein</fullName>
    </recommendedName>
</protein>
<name>A0ABP8FFM5_9BACT</name>
<evidence type="ECO:0008006" key="4">
    <source>
        <dbReference type="Google" id="ProtNLM"/>
    </source>
</evidence>
<gene>
    <name evidence="2" type="ORF">GCM10023143_04870</name>
</gene>
<feature type="transmembrane region" description="Helical" evidence="1">
    <location>
        <begin position="59"/>
        <end position="79"/>
    </location>
</feature>